<evidence type="ECO:0000313" key="15">
    <source>
        <dbReference type="EMBL" id="RJG22475.1"/>
    </source>
</evidence>
<dbReference type="InterPro" id="IPR005467">
    <property type="entry name" value="His_kinase_dom"/>
</dbReference>
<organism evidence="15 16">
    <name type="scientific">Paenibacillus thiaminolyticus</name>
    <name type="common">Bacillus thiaminolyticus</name>
    <dbReference type="NCBI Taxonomy" id="49283"/>
    <lineage>
        <taxon>Bacteria</taxon>
        <taxon>Bacillati</taxon>
        <taxon>Bacillota</taxon>
        <taxon>Bacilli</taxon>
        <taxon>Bacillales</taxon>
        <taxon>Paenibacillaceae</taxon>
        <taxon>Paenibacillus</taxon>
    </lineage>
</organism>
<dbReference type="PANTHER" id="PTHR43711">
    <property type="entry name" value="TWO-COMPONENT HISTIDINE KINASE"/>
    <property type="match status" value="1"/>
</dbReference>
<dbReference type="CDD" id="cd00082">
    <property type="entry name" value="HisKA"/>
    <property type="match status" value="1"/>
</dbReference>
<dbReference type="InterPro" id="IPR004358">
    <property type="entry name" value="Sig_transdc_His_kin-like_C"/>
</dbReference>
<evidence type="ECO:0000256" key="11">
    <source>
        <dbReference type="ARBA" id="ARBA00023136"/>
    </source>
</evidence>
<dbReference type="PANTHER" id="PTHR43711:SF26">
    <property type="entry name" value="SENSOR HISTIDINE KINASE RCSC"/>
    <property type="match status" value="1"/>
</dbReference>
<evidence type="ECO:0000256" key="5">
    <source>
        <dbReference type="ARBA" id="ARBA00022553"/>
    </source>
</evidence>
<dbReference type="SMART" id="SM00388">
    <property type="entry name" value="HisKA"/>
    <property type="match status" value="1"/>
</dbReference>
<dbReference type="OrthoDB" id="9813151at2"/>
<dbReference type="InterPro" id="IPR050736">
    <property type="entry name" value="Sensor_HK_Regulatory"/>
</dbReference>
<comment type="caution">
    <text evidence="15">The sequence shown here is derived from an EMBL/GenBank/DDBJ whole genome shotgun (WGS) entry which is preliminary data.</text>
</comment>
<keyword evidence="6" id="KW-0808">Transferase</keyword>
<dbReference type="Pfam" id="PF02518">
    <property type="entry name" value="HATPase_c"/>
    <property type="match status" value="1"/>
</dbReference>
<evidence type="ECO:0000256" key="9">
    <source>
        <dbReference type="ARBA" id="ARBA00022840"/>
    </source>
</evidence>
<keyword evidence="8 15" id="KW-0418">Kinase</keyword>
<evidence type="ECO:0000256" key="2">
    <source>
        <dbReference type="ARBA" id="ARBA00004651"/>
    </source>
</evidence>
<reference evidence="15 16" key="1">
    <citation type="submission" date="2018-09" db="EMBL/GenBank/DDBJ databases">
        <title>Paenibacillus SK2017-BO5.</title>
        <authorList>
            <person name="Piskunova J.V."/>
            <person name="Dubiley S.A."/>
            <person name="Severinov K.V."/>
        </authorList>
    </citation>
    <scope>NUCLEOTIDE SEQUENCE [LARGE SCALE GENOMIC DNA]</scope>
    <source>
        <strain evidence="15 16">BO5</strain>
    </source>
</reference>
<evidence type="ECO:0000313" key="16">
    <source>
        <dbReference type="Proteomes" id="UP000266177"/>
    </source>
</evidence>
<dbReference type="SMART" id="SM00387">
    <property type="entry name" value="HATPase_c"/>
    <property type="match status" value="1"/>
</dbReference>
<dbReference type="InterPro" id="IPR036890">
    <property type="entry name" value="HATPase_C_sf"/>
</dbReference>
<dbReference type="InterPro" id="IPR003660">
    <property type="entry name" value="HAMP_dom"/>
</dbReference>
<evidence type="ECO:0000256" key="8">
    <source>
        <dbReference type="ARBA" id="ARBA00022777"/>
    </source>
</evidence>
<dbReference type="PROSITE" id="PS50109">
    <property type="entry name" value="HIS_KIN"/>
    <property type="match status" value="1"/>
</dbReference>
<gene>
    <name evidence="15" type="ORF">DQX05_17630</name>
</gene>
<evidence type="ECO:0000256" key="3">
    <source>
        <dbReference type="ARBA" id="ARBA00012438"/>
    </source>
</evidence>
<dbReference type="Pfam" id="PF00512">
    <property type="entry name" value="HisKA"/>
    <property type="match status" value="1"/>
</dbReference>
<comment type="subcellular location">
    <subcellularLocation>
        <location evidence="2">Cell membrane</location>
        <topology evidence="2">Multi-pass membrane protein</topology>
    </subcellularLocation>
</comment>
<evidence type="ECO:0000256" key="1">
    <source>
        <dbReference type="ARBA" id="ARBA00000085"/>
    </source>
</evidence>
<dbReference type="AlphaFoldDB" id="A0A3A3GWV3"/>
<evidence type="ECO:0000259" key="14">
    <source>
        <dbReference type="PROSITE" id="PS50885"/>
    </source>
</evidence>
<evidence type="ECO:0000256" key="10">
    <source>
        <dbReference type="ARBA" id="ARBA00023012"/>
    </source>
</evidence>
<dbReference type="Gene3D" id="6.10.340.10">
    <property type="match status" value="1"/>
</dbReference>
<dbReference type="SMART" id="SM00304">
    <property type="entry name" value="HAMP"/>
    <property type="match status" value="1"/>
</dbReference>
<dbReference type="GO" id="GO:0000155">
    <property type="term" value="F:phosphorelay sensor kinase activity"/>
    <property type="evidence" value="ECO:0007669"/>
    <property type="project" value="InterPro"/>
</dbReference>
<dbReference type="CDD" id="cd16922">
    <property type="entry name" value="HATPase_EvgS-ArcB-TorS-like"/>
    <property type="match status" value="1"/>
</dbReference>
<keyword evidence="9" id="KW-0067">ATP-binding</keyword>
<dbReference type="SUPFAM" id="SSF47384">
    <property type="entry name" value="Homodimeric domain of signal transducing histidine kinase"/>
    <property type="match status" value="1"/>
</dbReference>
<accession>A0A3A3GWV3</accession>
<dbReference type="InterPro" id="IPR036097">
    <property type="entry name" value="HisK_dim/P_sf"/>
</dbReference>
<dbReference type="SUPFAM" id="SSF158472">
    <property type="entry name" value="HAMP domain-like"/>
    <property type="match status" value="1"/>
</dbReference>
<dbReference type="InterPro" id="IPR003594">
    <property type="entry name" value="HATPase_dom"/>
</dbReference>
<dbReference type="Gene3D" id="1.10.287.130">
    <property type="match status" value="1"/>
</dbReference>
<evidence type="ECO:0000256" key="12">
    <source>
        <dbReference type="SAM" id="Phobius"/>
    </source>
</evidence>
<dbReference type="PROSITE" id="PS50885">
    <property type="entry name" value="HAMP"/>
    <property type="match status" value="1"/>
</dbReference>
<dbReference type="PRINTS" id="PR00344">
    <property type="entry name" value="BCTRLSENSOR"/>
</dbReference>
<keyword evidence="12" id="KW-1133">Transmembrane helix</keyword>
<name>A0A3A3GWV3_PANTH</name>
<keyword evidence="11 12" id="KW-0472">Membrane</keyword>
<keyword evidence="5" id="KW-0597">Phosphoprotein</keyword>
<keyword evidence="7" id="KW-0547">Nucleotide-binding</keyword>
<dbReference type="CDD" id="cd06225">
    <property type="entry name" value="HAMP"/>
    <property type="match status" value="1"/>
</dbReference>
<keyword evidence="4" id="KW-1003">Cell membrane</keyword>
<dbReference type="SUPFAM" id="SSF55874">
    <property type="entry name" value="ATPase domain of HSP90 chaperone/DNA topoisomerase II/histidine kinase"/>
    <property type="match status" value="1"/>
</dbReference>
<dbReference type="Gene3D" id="3.30.565.10">
    <property type="entry name" value="Histidine kinase-like ATPase, C-terminal domain"/>
    <property type="match status" value="1"/>
</dbReference>
<dbReference type="EMBL" id="QYZD01000016">
    <property type="protein sequence ID" value="RJG22475.1"/>
    <property type="molecule type" value="Genomic_DNA"/>
</dbReference>
<proteinExistence type="predicted"/>
<evidence type="ECO:0000259" key="13">
    <source>
        <dbReference type="PROSITE" id="PS50109"/>
    </source>
</evidence>
<dbReference type="InterPro" id="IPR003661">
    <property type="entry name" value="HisK_dim/P_dom"/>
</dbReference>
<dbReference type="Proteomes" id="UP000266177">
    <property type="component" value="Unassembled WGS sequence"/>
</dbReference>
<dbReference type="FunFam" id="3.30.565.10:FF:000006">
    <property type="entry name" value="Sensor histidine kinase WalK"/>
    <property type="match status" value="1"/>
</dbReference>
<feature type="transmembrane region" description="Helical" evidence="12">
    <location>
        <begin position="12"/>
        <end position="33"/>
    </location>
</feature>
<comment type="catalytic activity">
    <reaction evidence="1">
        <text>ATP + protein L-histidine = ADP + protein N-phospho-L-histidine.</text>
        <dbReference type="EC" id="2.7.13.3"/>
    </reaction>
</comment>
<protein>
    <recommendedName>
        <fullName evidence="3">histidine kinase</fullName>
        <ecNumber evidence="3">2.7.13.3</ecNumber>
    </recommendedName>
</protein>
<evidence type="ECO:0000256" key="4">
    <source>
        <dbReference type="ARBA" id="ARBA00022475"/>
    </source>
</evidence>
<keyword evidence="10" id="KW-0902">Two-component regulatory system</keyword>
<dbReference type="EC" id="2.7.13.3" evidence="3"/>
<feature type="domain" description="Histidine kinase" evidence="13">
    <location>
        <begin position="246"/>
        <end position="463"/>
    </location>
</feature>
<keyword evidence="12" id="KW-0812">Transmembrane</keyword>
<dbReference type="FunFam" id="1.10.287.130:FF:000001">
    <property type="entry name" value="Two-component sensor histidine kinase"/>
    <property type="match status" value="1"/>
</dbReference>
<dbReference type="GO" id="GO:0005886">
    <property type="term" value="C:plasma membrane"/>
    <property type="evidence" value="ECO:0007669"/>
    <property type="project" value="UniProtKB-SubCell"/>
</dbReference>
<sequence>MRRNRIGMKLGLVIASIVFIVLLLLGVSLYQMFSNFYHAEMRTEVTELTSHFRTMAETTDSSSMEEMIRTFADFSNVSMFYINAAGEVTLHSGGHSAADRSFIRTEDVQQIFAGKSIHLEHEDPLGNRYMVIGQPLYHDNQISSAIYVMASMQSMDRSLITVRNLILLSGVGAFLLAIGITWIMALLFARPLIMMQQATNKIAIGELETRLDIHSKDEIGDLAAAINNLAADLQRYRDTRQEFFAAISHELRTPITYVEGYAKVVKNRLYETEEEKDRYLDIIYQEGVRIQHLVNDLFELAKMEEGKISLSMEWVDLKDVVDQAVQAVSLQAKEKEFELIVHPVASVPLIHGDGRRMEQIVRNLLENAVRYTEEGRIEVHLRSTPGTLSLSIEDTGIGIPEDELPYIFDRFYRVEKSRSRKTGGTGLGLSIVKKLVELQGGSIQVSSQKDAGTRFTVTFTLPTMQEEKI</sequence>
<dbReference type="Pfam" id="PF00672">
    <property type="entry name" value="HAMP"/>
    <property type="match status" value="1"/>
</dbReference>
<evidence type="ECO:0000256" key="7">
    <source>
        <dbReference type="ARBA" id="ARBA00022741"/>
    </source>
</evidence>
<dbReference type="GO" id="GO:0005524">
    <property type="term" value="F:ATP binding"/>
    <property type="evidence" value="ECO:0007669"/>
    <property type="project" value="UniProtKB-KW"/>
</dbReference>
<evidence type="ECO:0000256" key="6">
    <source>
        <dbReference type="ARBA" id="ARBA00022679"/>
    </source>
</evidence>
<feature type="transmembrane region" description="Helical" evidence="12">
    <location>
        <begin position="165"/>
        <end position="189"/>
    </location>
</feature>
<feature type="domain" description="HAMP" evidence="14">
    <location>
        <begin position="186"/>
        <end position="238"/>
    </location>
</feature>